<comment type="similarity">
    <text evidence="2">Belongs to the glycosyl hydrolase 29 family.</text>
</comment>
<dbReference type="GO" id="GO:0006004">
    <property type="term" value="P:fucose metabolic process"/>
    <property type="evidence" value="ECO:0007669"/>
    <property type="project" value="InterPro"/>
</dbReference>
<protein>
    <recommendedName>
        <fullName evidence="3">alpha-L-fucosidase</fullName>
        <ecNumber evidence="3">3.2.1.51</ecNumber>
    </recommendedName>
</protein>
<evidence type="ECO:0000256" key="6">
    <source>
        <dbReference type="ARBA" id="ARBA00023295"/>
    </source>
</evidence>
<dbReference type="AlphaFoldDB" id="A0A1M7FDV2"/>
<name>A0A1M7FDV2_9BACT</name>
<dbReference type="Gene3D" id="2.60.120.260">
    <property type="entry name" value="Galactose-binding domain-like"/>
    <property type="match status" value="1"/>
</dbReference>
<reference evidence="8 9" key="1">
    <citation type="submission" date="2016-11" db="EMBL/GenBank/DDBJ databases">
        <authorList>
            <person name="Jaros S."/>
            <person name="Januszkiewicz K."/>
            <person name="Wedrychowicz H."/>
        </authorList>
    </citation>
    <scope>NUCLEOTIDE SEQUENCE [LARGE SCALE GENOMIC DNA]</scope>
    <source>
        <strain evidence="8 9">DSM 27406</strain>
    </source>
</reference>
<evidence type="ECO:0000259" key="7">
    <source>
        <dbReference type="Pfam" id="PF01120"/>
    </source>
</evidence>
<dbReference type="GO" id="GO:0016139">
    <property type="term" value="P:glycoside catabolic process"/>
    <property type="evidence" value="ECO:0007669"/>
    <property type="project" value="TreeGrafter"/>
</dbReference>
<evidence type="ECO:0000313" key="8">
    <source>
        <dbReference type="EMBL" id="SHM01869.1"/>
    </source>
</evidence>
<evidence type="ECO:0000256" key="3">
    <source>
        <dbReference type="ARBA" id="ARBA00012662"/>
    </source>
</evidence>
<comment type="function">
    <text evidence="1">Alpha-L-fucosidase is responsible for hydrolyzing the alpha-1,6-linked fucose joined to the reducing-end N-acetylglucosamine of the carbohydrate moieties of glycoproteins.</text>
</comment>
<organism evidence="8 9">
    <name type="scientific">Chitinophaga jiangningensis</name>
    <dbReference type="NCBI Taxonomy" id="1419482"/>
    <lineage>
        <taxon>Bacteria</taxon>
        <taxon>Pseudomonadati</taxon>
        <taxon>Bacteroidota</taxon>
        <taxon>Chitinophagia</taxon>
        <taxon>Chitinophagales</taxon>
        <taxon>Chitinophagaceae</taxon>
        <taxon>Chitinophaga</taxon>
    </lineage>
</organism>
<dbReference type="EC" id="3.2.1.51" evidence="3"/>
<evidence type="ECO:0000256" key="2">
    <source>
        <dbReference type="ARBA" id="ARBA00007951"/>
    </source>
</evidence>
<dbReference type="InterPro" id="IPR017853">
    <property type="entry name" value="GH"/>
</dbReference>
<dbReference type="SMART" id="SM00812">
    <property type="entry name" value="Alpha_L_fucos"/>
    <property type="match status" value="1"/>
</dbReference>
<dbReference type="InterPro" id="IPR057739">
    <property type="entry name" value="Glyco_hydro_29_N"/>
</dbReference>
<dbReference type="SUPFAM" id="SSF51445">
    <property type="entry name" value="(Trans)glycosidases"/>
    <property type="match status" value="1"/>
</dbReference>
<dbReference type="InterPro" id="IPR013780">
    <property type="entry name" value="Glyco_hydro_b"/>
</dbReference>
<dbReference type="RefSeq" id="WP_073082979.1">
    <property type="nucleotide sequence ID" value="NZ_FRBL01000006.1"/>
</dbReference>
<keyword evidence="4" id="KW-0732">Signal</keyword>
<dbReference type="OrthoDB" id="107551at2"/>
<dbReference type="Gene3D" id="2.60.40.1180">
    <property type="entry name" value="Golgi alpha-mannosidase II"/>
    <property type="match status" value="1"/>
</dbReference>
<dbReference type="PRINTS" id="PR00741">
    <property type="entry name" value="GLHYDRLASE29"/>
</dbReference>
<evidence type="ECO:0000313" key="9">
    <source>
        <dbReference type="Proteomes" id="UP000184420"/>
    </source>
</evidence>
<dbReference type="Pfam" id="PF01120">
    <property type="entry name" value="Alpha_L_fucos"/>
    <property type="match status" value="1"/>
</dbReference>
<sequence length="624" mass="69363">MHVLKNLALSIGLSVIAIPAISQFKGDDDGVLSQKAAERDKAAINAAVNGWWTASMKNHDQRIAWWREARFGCFIHWGVYSVPGGLWKGKKVGGYAEHLMRKEKISRGEYDSLLIRTFNPVDFDAEAWVKQIKAAGMRYVIITAKHHDGVAMYPTNIGDYSIKNSAFKRDPMAELVAACHKNGLKFGFYYSHAFDWEHPDAPGNDWDYDNPGGDKDLHGGRNWYDVHPELLPKAVKYVNEKSIPQIKELIAKYHPDILWFDTPHKLPLSENIRILQAIRSVDNNVVVNGRLARSSDYSFGDYINTSDRPAEFYPVHDDWEAIPTTNESYGYSRYDESHKPVSFFIRLLAKAADRGGNLLMNIGPEGNGVIDPRDTIILHGIGEWMQRYGNSIYGTKASPLPIQPWGEVTTKDNRLFLHVFSWPANKTLTVGGLQGKVKKAWLMNTKTALKTTVVNNGTDVNISLPATAPDSINSVVVVEMEQIKPTEATVSRLLDGTGVTNRLLAYDAQYRKGLTKGDGKIAGYYVADIANPADQLTWKVRVAKAGTYNVSVKYFSSKPDAKFDVKAGAHSLQGRTNQKKGIVTEKLGVLELAAGENVIVLAPASANNEEIMKVFELQLDAANK</sequence>
<evidence type="ECO:0000256" key="1">
    <source>
        <dbReference type="ARBA" id="ARBA00004071"/>
    </source>
</evidence>
<dbReference type="Proteomes" id="UP000184420">
    <property type="component" value="Unassembled WGS sequence"/>
</dbReference>
<gene>
    <name evidence="8" type="ORF">SAMN05444266_10691</name>
</gene>
<keyword evidence="6" id="KW-0326">Glycosidase</keyword>
<dbReference type="STRING" id="1419482.SAMN05444266_10691"/>
<dbReference type="InterPro" id="IPR000933">
    <property type="entry name" value="Glyco_hydro_29"/>
</dbReference>
<proteinExistence type="inferred from homology"/>
<dbReference type="GO" id="GO:0004560">
    <property type="term" value="F:alpha-L-fucosidase activity"/>
    <property type="evidence" value="ECO:0007669"/>
    <property type="project" value="InterPro"/>
</dbReference>
<dbReference type="Gene3D" id="3.20.20.80">
    <property type="entry name" value="Glycosidases"/>
    <property type="match status" value="1"/>
</dbReference>
<dbReference type="EMBL" id="FRBL01000006">
    <property type="protein sequence ID" value="SHM01869.1"/>
    <property type="molecule type" value="Genomic_DNA"/>
</dbReference>
<dbReference type="PANTHER" id="PTHR10030:SF37">
    <property type="entry name" value="ALPHA-L-FUCOSIDASE-RELATED"/>
    <property type="match status" value="1"/>
</dbReference>
<evidence type="ECO:0000256" key="4">
    <source>
        <dbReference type="ARBA" id="ARBA00022729"/>
    </source>
</evidence>
<keyword evidence="5" id="KW-0378">Hydrolase</keyword>
<feature type="domain" description="Glycoside hydrolase family 29 N-terminal" evidence="7">
    <location>
        <begin position="53"/>
        <end position="390"/>
    </location>
</feature>
<dbReference type="PANTHER" id="PTHR10030">
    <property type="entry name" value="ALPHA-L-FUCOSIDASE"/>
    <property type="match status" value="1"/>
</dbReference>
<accession>A0A1M7FDV2</accession>
<dbReference type="GO" id="GO:0005764">
    <property type="term" value="C:lysosome"/>
    <property type="evidence" value="ECO:0007669"/>
    <property type="project" value="TreeGrafter"/>
</dbReference>
<evidence type="ECO:0000256" key="5">
    <source>
        <dbReference type="ARBA" id="ARBA00022801"/>
    </source>
</evidence>
<dbReference type="InterPro" id="IPR016286">
    <property type="entry name" value="FUC_metazoa-typ"/>
</dbReference>
<keyword evidence="9" id="KW-1185">Reference proteome</keyword>